<dbReference type="OrthoDB" id="7560678at2"/>
<dbReference type="Proteomes" id="UP000078459">
    <property type="component" value="Unassembled WGS sequence"/>
</dbReference>
<organism evidence="2 3">
    <name type="scientific">Pedobacter psychrophilus</name>
    <dbReference type="NCBI Taxonomy" id="1826909"/>
    <lineage>
        <taxon>Bacteria</taxon>
        <taxon>Pseudomonadati</taxon>
        <taxon>Bacteroidota</taxon>
        <taxon>Sphingobacteriia</taxon>
        <taxon>Sphingobacteriales</taxon>
        <taxon>Sphingobacteriaceae</taxon>
        <taxon>Pedobacter</taxon>
    </lineage>
</organism>
<dbReference type="Pfam" id="PF00534">
    <property type="entry name" value="Glycos_transf_1"/>
    <property type="match status" value="1"/>
</dbReference>
<evidence type="ECO:0000259" key="1">
    <source>
        <dbReference type="Pfam" id="PF00534"/>
    </source>
</evidence>
<dbReference type="PANTHER" id="PTHR12526">
    <property type="entry name" value="GLYCOSYLTRANSFERASE"/>
    <property type="match status" value="1"/>
</dbReference>
<name>A0A179DMB9_9SPHI</name>
<keyword evidence="3" id="KW-1185">Reference proteome</keyword>
<accession>A0A179DMB9</accession>
<reference evidence="2 3" key="1">
    <citation type="submission" date="2016-04" db="EMBL/GenBank/DDBJ databases">
        <authorList>
            <person name="Evans L.H."/>
            <person name="Alamgir A."/>
            <person name="Owens N."/>
            <person name="Weber N.D."/>
            <person name="Virtaneva K."/>
            <person name="Barbian K."/>
            <person name="Babar A."/>
            <person name="Rosenke K."/>
        </authorList>
    </citation>
    <scope>NUCLEOTIDE SEQUENCE [LARGE SCALE GENOMIC DNA]</scope>
    <source>
        <strain evidence="2 3">CCM 8644</strain>
    </source>
</reference>
<dbReference type="SUPFAM" id="SSF53756">
    <property type="entry name" value="UDP-Glycosyltransferase/glycogen phosphorylase"/>
    <property type="match status" value="1"/>
</dbReference>
<dbReference type="CDD" id="cd03801">
    <property type="entry name" value="GT4_PimA-like"/>
    <property type="match status" value="1"/>
</dbReference>
<dbReference type="InterPro" id="IPR001296">
    <property type="entry name" value="Glyco_trans_1"/>
</dbReference>
<protein>
    <recommendedName>
        <fullName evidence="1">Glycosyl transferase family 1 domain-containing protein</fullName>
    </recommendedName>
</protein>
<dbReference type="Gene3D" id="3.40.50.2000">
    <property type="entry name" value="Glycogen Phosphorylase B"/>
    <property type="match status" value="2"/>
</dbReference>
<dbReference type="AlphaFoldDB" id="A0A179DMB9"/>
<sequence length="358" mass="40893">MNIIITAPSLNPKYNVSGISSVVNFIIDKNQKHNYLHFQIGKIDKEKGGVGRIIGIIKSYFKWILLLNKTKDKLVHFNFPLDNKAIIRDCPLIILTKLLNVKMIIHIHGGSYIQSNDIPKWAAFLIKHALSDNNPKIVLGDNEKENLIQKFKCRNVFVLPNSLNLDDANLYQRVFDQTNNKLKILFLGRISVDKGIAFIFDAFKILKEKHQIDFEFYMAGKGQEEEEYLPKFRNLLGEKFIFEGVVFGDKKNKLLRETNTFLLPSFFEGLPISLLEAMSYAQVAIVTNVGSIPDVIESGENGIFIETKSAQAIVDSILKLNNNLTLLKKLGEKAKQTVFTDYNPDNYIKKLNSIYQYE</sequence>
<comment type="caution">
    <text evidence="2">The sequence shown here is derived from an EMBL/GenBank/DDBJ whole genome shotgun (WGS) entry which is preliminary data.</text>
</comment>
<proteinExistence type="predicted"/>
<dbReference type="STRING" id="1826909.A5893_02730"/>
<evidence type="ECO:0000313" key="2">
    <source>
        <dbReference type="EMBL" id="OAQ42048.1"/>
    </source>
</evidence>
<dbReference type="RefSeq" id="WP_068821078.1">
    <property type="nucleotide sequence ID" value="NZ_LWHJ01000011.1"/>
</dbReference>
<reference evidence="2 3" key="2">
    <citation type="submission" date="2016-06" db="EMBL/GenBank/DDBJ databases">
        <title>Pedobacter psychrophilus sp. nov., isolated from Antarctic fragmentary rock.</title>
        <authorList>
            <person name="Svec P."/>
        </authorList>
    </citation>
    <scope>NUCLEOTIDE SEQUENCE [LARGE SCALE GENOMIC DNA]</scope>
    <source>
        <strain evidence="2 3">CCM 8644</strain>
    </source>
</reference>
<feature type="domain" description="Glycosyl transferase family 1" evidence="1">
    <location>
        <begin position="178"/>
        <end position="336"/>
    </location>
</feature>
<dbReference type="GO" id="GO:0016757">
    <property type="term" value="F:glycosyltransferase activity"/>
    <property type="evidence" value="ECO:0007669"/>
    <property type="project" value="InterPro"/>
</dbReference>
<evidence type="ECO:0000313" key="3">
    <source>
        <dbReference type="Proteomes" id="UP000078459"/>
    </source>
</evidence>
<gene>
    <name evidence="2" type="ORF">A5893_02730</name>
</gene>
<dbReference type="EMBL" id="LWHJ01000011">
    <property type="protein sequence ID" value="OAQ42048.1"/>
    <property type="molecule type" value="Genomic_DNA"/>
</dbReference>